<keyword evidence="4" id="KW-0804">Transcription</keyword>
<evidence type="ECO:0000256" key="4">
    <source>
        <dbReference type="ARBA" id="ARBA00023163"/>
    </source>
</evidence>
<keyword evidence="7" id="KW-1185">Reference proteome</keyword>
<dbReference type="PROSITE" id="PS50931">
    <property type="entry name" value="HTH_LYSR"/>
    <property type="match status" value="1"/>
</dbReference>
<dbReference type="PANTHER" id="PTHR30537:SF5">
    <property type="entry name" value="HTH-TYPE TRANSCRIPTIONAL ACTIVATOR TTDR-RELATED"/>
    <property type="match status" value="1"/>
</dbReference>
<dbReference type="PANTHER" id="PTHR30537">
    <property type="entry name" value="HTH-TYPE TRANSCRIPTIONAL REGULATOR"/>
    <property type="match status" value="1"/>
</dbReference>
<evidence type="ECO:0000256" key="1">
    <source>
        <dbReference type="ARBA" id="ARBA00009437"/>
    </source>
</evidence>
<dbReference type="InterPro" id="IPR036388">
    <property type="entry name" value="WH-like_DNA-bd_sf"/>
</dbReference>
<organism evidence="6 7">
    <name type="scientific">Pseudaquabacterium rugosum</name>
    <dbReference type="NCBI Taxonomy" id="2984194"/>
    <lineage>
        <taxon>Bacteria</taxon>
        <taxon>Pseudomonadati</taxon>
        <taxon>Pseudomonadota</taxon>
        <taxon>Betaproteobacteria</taxon>
        <taxon>Burkholderiales</taxon>
        <taxon>Sphaerotilaceae</taxon>
        <taxon>Pseudaquabacterium</taxon>
    </lineage>
</organism>
<dbReference type="Pfam" id="PF00126">
    <property type="entry name" value="HTH_1"/>
    <property type="match status" value="1"/>
</dbReference>
<reference evidence="6 7" key="1">
    <citation type="submission" date="2024-04" db="EMBL/GenBank/DDBJ databases">
        <title>Novel species of the genus Ideonella isolated from streams.</title>
        <authorList>
            <person name="Lu H."/>
        </authorList>
    </citation>
    <scope>NUCLEOTIDE SEQUENCE [LARGE SCALE GENOMIC DNA]</scope>
    <source>
        <strain evidence="6 7">BYS139W</strain>
    </source>
</reference>
<dbReference type="SUPFAM" id="SSF53850">
    <property type="entry name" value="Periplasmic binding protein-like II"/>
    <property type="match status" value="1"/>
</dbReference>
<evidence type="ECO:0000313" key="7">
    <source>
        <dbReference type="Proteomes" id="UP001368500"/>
    </source>
</evidence>
<evidence type="ECO:0000313" key="6">
    <source>
        <dbReference type="EMBL" id="MEK8028424.1"/>
    </source>
</evidence>
<comment type="caution">
    <text evidence="6">The sequence shown here is derived from an EMBL/GenBank/DDBJ whole genome shotgun (WGS) entry which is preliminary data.</text>
</comment>
<keyword evidence="2" id="KW-0805">Transcription regulation</keyword>
<dbReference type="InterPro" id="IPR036390">
    <property type="entry name" value="WH_DNA-bd_sf"/>
</dbReference>
<dbReference type="EMBL" id="JBBUTF010000024">
    <property type="protein sequence ID" value="MEK8028424.1"/>
    <property type="molecule type" value="Genomic_DNA"/>
</dbReference>
<dbReference type="RefSeq" id="WP_341376210.1">
    <property type="nucleotide sequence ID" value="NZ_JBBUTF010000024.1"/>
</dbReference>
<dbReference type="Gene3D" id="1.10.10.10">
    <property type="entry name" value="Winged helix-like DNA-binding domain superfamily/Winged helix DNA-binding domain"/>
    <property type="match status" value="1"/>
</dbReference>
<gene>
    <name evidence="6" type="ORF">AACH11_20890</name>
</gene>
<accession>A0ABU9BH80</accession>
<name>A0ABU9BH80_9BURK</name>
<dbReference type="Pfam" id="PF03466">
    <property type="entry name" value="LysR_substrate"/>
    <property type="match status" value="1"/>
</dbReference>
<dbReference type="SUPFAM" id="SSF46785">
    <property type="entry name" value="Winged helix' DNA-binding domain"/>
    <property type="match status" value="1"/>
</dbReference>
<protein>
    <submittedName>
        <fullName evidence="6">LysR substrate-binding domain-containing protein</fullName>
    </submittedName>
</protein>
<evidence type="ECO:0000256" key="2">
    <source>
        <dbReference type="ARBA" id="ARBA00023015"/>
    </source>
</evidence>
<feature type="domain" description="HTH lysR-type" evidence="5">
    <location>
        <begin position="1"/>
        <end position="59"/>
    </location>
</feature>
<evidence type="ECO:0000256" key="3">
    <source>
        <dbReference type="ARBA" id="ARBA00023125"/>
    </source>
</evidence>
<dbReference type="InterPro" id="IPR005119">
    <property type="entry name" value="LysR_subst-bd"/>
</dbReference>
<sequence length="303" mass="32649">MDKLKAMDTFVRIVDAGSLSAAAAGAGQSLTAVVRSLAALEQALGARLLNRTTRRIALTDEGRVYLERCRRILAEVDDADAALSERQQQPSGRLTLTAPVMFGSLHLAPVLAHFLQLHPGLRVDLLLVDRVVDLLEEGLDLALRIGTLPDSSLVARPLGSCRRVLCASPDWLAAHGPAPEHPSALAGCRAVRAGGLDGGGDWLFSRGAGAPVRVAPQTVFSSNQVEAALQACRRGVGCGRFLSYQVRDDLAAGRLLRLLPDWEPEAVAVQWLFPHSRLLSLRVRAFVDWATPRLAERLSERVA</sequence>
<proteinExistence type="inferred from homology"/>
<evidence type="ECO:0000259" key="5">
    <source>
        <dbReference type="PROSITE" id="PS50931"/>
    </source>
</evidence>
<dbReference type="Gene3D" id="3.40.190.290">
    <property type="match status" value="1"/>
</dbReference>
<dbReference type="InterPro" id="IPR000847">
    <property type="entry name" value="LysR_HTH_N"/>
</dbReference>
<dbReference type="Proteomes" id="UP001368500">
    <property type="component" value="Unassembled WGS sequence"/>
</dbReference>
<comment type="similarity">
    <text evidence="1">Belongs to the LysR transcriptional regulatory family.</text>
</comment>
<keyword evidence="3" id="KW-0238">DNA-binding</keyword>
<dbReference type="InterPro" id="IPR058163">
    <property type="entry name" value="LysR-type_TF_proteobact-type"/>
</dbReference>